<comment type="caution">
    <text evidence="1">The sequence shown here is derived from an EMBL/GenBank/DDBJ whole genome shotgun (WGS) entry which is preliminary data.</text>
</comment>
<accession>A0A8T0HN99</accession>
<dbReference type="AlphaFoldDB" id="A0A8T0HN99"/>
<sequence>MESMTSSPTHHQQDCPKVKQDTRSGYFAVAVVQSYTRTRLEENFYLLDSTLSAAEIQMMNRQNFHCLNRDFQYSSNMWFTVLALVSFQYLLFDQFDMSVGGICRSVCPSKISHHTRDHLRYAYLLQGK</sequence>
<evidence type="ECO:0000313" key="2">
    <source>
        <dbReference type="Proteomes" id="UP000822688"/>
    </source>
</evidence>
<evidence type="ECO:0000313" key="1">
    <source>
        <dbReference type="EMBL" id="KAG0572297.1"/>
    </source>
</evidence>
<keyword evidence="2" id="KW-1185">Reference proteome</keyword>
<organism evidence="1 2">
    <name type="scientific">Ceratodon purpureus</name>
    <name type="common">Fire moss</name>
    <name type="synonym">Dicranum purpureum</name>
    <dbReference type="NCBI Taxonomy" id="3225"/>
    <lineage>
        <taxon>Eukaryota</taxon>
        <taxon>Viridiplantae</taxon>
        <taxon>Streptophyta</taxon>
        <taxon>Embryophyta</taxon>
        <taxon>Bryophyta</taxon>
        <taxon>Bryophytina</taxon>
        <taxon>Bryopsida</taxon>
        <taxon>Dicranidae</taxon>
        <taxon>Pseudoditrichales</taxon>
        <taxon>Ditrichaceae</taxon>
        <taxon>Ceratodon</taxon>
    </lineage>
</organism>
<dbReference type="EMBL" id="CM026426">
    <property type="protein sequence ID" value="KAG0572297.1"/>
    <property type="molecule type" value="Genomic_DNA"/>
</dbReference>
<gene>
    <name evidence="1" type="ORF">KC19_VG082400</name>
</gene>
<dbReference type="Proteomes" id="UP000822688">
    <property type="component" value="Chromosome V"/>
</dbReference>
<protein>
    <submittedName>
        <fullName evidence="1">Uncharacterized protein</fullName>
    </submittedName>
</protein>
<proteinExistence type="predicted"/>
<name>A0A8T0HN99_CERPU</name>
<reference evidence="1" key="1">
    <citation type="submission" date="2020-06" db="EMBL/GenBank/DDBJ databases">
        <title>WGS assembly of Ceratodon purpureus strain R40.</title>
        <authorList>
            <person name="Carey S.B."/>
            <person name="Jenkins J."/>
            <person name="Shu S."/>
            <person name="Lovell J.T."/>
            <person name="Sreedasyam A."/>
            <person name="Maumus F."/>
            <person name="Tiley G.P."/>
            <person name="Fernandez-Pozo N."/>
            <person name="Barry K."/>
            <person name="Chen C."/>
            <person name="Wang M."/>
            <person name="Lipzen A."/>
            <person name="Daum C."/>
            <person name="Saski C.A."/>
            <person name="Payton A.C."/>
            <person name="Mcbreen J.C."/>
            <person name="Conrad R.E."/>
            <person name="Kollar L.M."/>
            <person name="Olsson S."/>
            <person name="Huttunen S."/>
            <person name="Landis J.B."/>
            <person name="Wickett N.J."/>
            <person name="Johnson M.G."/>
            <person name="Rensing S.A."/>
            <person name="Grimwood J."/>
            <person name="Schmutz J."/>
            <person name="Mcdaniel S.F."/>
        </authorList>
    </citation>
    <scope>NUCLEOTIDE SEQUENCE</scope>
    <source>
        <strain evidence="1">R40</strain>
    </source>
</reference>